<gene>
    <name evidence="2" type="ORF">QZM56_06625</name>
</gene>
<accession>A0AAP4QYH1</accession>
<comment type="caution">
    <text evidence="2">The sequence shown here is derived from an EMBL/GenBank/DDBJ whole genome shotgun (WGS) entry which is preliminary data.</text>
</comment>
<name>A0AAP4QYH1_9BURK</name>
<evidence type="ECO:0000256" key="1">
    <source>
        <dbReference type="SAM" id="MobiDB-lite"/>
    </source>
</evidence>
<protein>
    <submittedName>
        <fullName evidence="2">Uncharacterized protein</fullName>
    </submittedName>
</protein>
<organism evidence="2 3">
    <name type="scientific">Burkholderia contaminans</name>
    <dbReference type="NCBI Taxonomy" id="488447"/>
    <lineage>
        <taxon>Bacteria</taxon>
        <taxon>Pseudomonadati</taxon>
        <taxon>Pseudomonadota</taxon>
        <taxon>Betaproteobacteria</taxon>
        <taxon>Burkholderiales</taxon>
        <taxon>Burkholderiaceae</taxon>
        <taxon>Burkholderia</taxon>
        <taxon>Burkholderia cepacia complex</taxon>
    </lineage>
</organism>
<dbReference type="Proteomes" id="UP001172109">
    <property type="component" value="Unassembled WGS sequence"/>
</dbReference>
<dbReference type="AlphaFoldDB" id="A0AAP4QYH1"/>
<reference evidence="2" key="1">
    <citation type="submission" date="2023-07" db="EMBL/GenBank/DDBJ databases">
        <title>A collection of bacterial strains from the Burkholderia cepacia Research Laboratory and Repository.</title>
        <authorList>
            <person name="Lipuma J."/>
            <person name="Spilker T."/>
            <person name="Caverly L."/>
        </authorList>
    </citation>
    <scope>NUCLEOTIDE SEQUENCE</scope>
    <source>
        <strain evidence="2">AU44979</strain>
    </source>
</reference>
<dbReference type="RefSeq" id="WP_137909937.1">
    <property type="nucleotide sequence ID" value="NZ_CADEUY010000008.1"/>
</dbReference>
<proteinExistence type="predicted"/>
<sequence length="191" mass="20852">MPWTPPTLNCRGDEKRKEHLTKYDFLPISRARIAEGVTVDGCCGELTDVQVVFLATEKTDPSHQWAISMGEHCAHELRTLMQAIGANHANVPLPPLSNPFVSPPLASGGAGGGTGGGTSTSNGKTVPKLNQELYDAVNLWFALKGLMPKYAMLKVLTELQQNPYTEIKHTYVYDFLKVVASWHKSFVLAGT</sequence>
<evidence type="ECO:0000313" key="2">
    <source>
        <dbReference type="EMBL" id="MDN7564172.1"/>
    </source>
</evidence>
<dbReference type="EMBL" id="JAUJQS010000003">
    <property type="protein sequence ID" value="MDN7564172.1"/>
    <property type="molecule type" value="Genomic_DNA"/>
</dbReference>
<feature type="region of interest" description="Disordered" evidence="1">
    <location>
        <begin position="102"/>
        <end position="124"/>
    </location>
</feature>
<feature type="compositionally biased region" description="Gly residues" evidence="1">
    <location>
        <begin position="108"/>
        <end position="118"/>
    </location>
</feature>
<evidence type="ECO:0000313" key="3">
    <source>
        <dbReference type="Proteomes" id="UP001172109"/>
    </source>
</evidence>